<keyword evidence="4" id="KW-1185">Reference proteome</keyword>
<evidence type="ECO:0000256" key="1">
    <source>
        <dbReference type="SAM" id="MobiDB-lite"/>
    </source>
</evidence>
<sequence>MAPAPDRVGARVALLVATSSYDDPGLQALRAPAQDVAALRKVLADPRIGGFTVTDVLDQHDYTIRRAIDEFLSGRRVEDVVLVYLSCHGVLDRRGSLYFAAANTNKKLLSSTAIESSWLLNRLDECRARSQVVILDCCFSGAFDRTKAADDIDLERKLVGNSRGRAVLTASRAEEYSYEGVPLSDDPPDAVTVSAFTTGLVKGMADGSADRDGDGYISVEEAHTYAANYVRAHGGHQTPQLWLYGAEGSIILARNPRAPAQLGWQFPAHVRDGLASPHPTIRAAAVRTLSEFLADPNTESGARSVLKSIAAQDVPEVATVARAVLAGVKTAPETTPTAKETARASTRASGPVGQTDGHRRRELPPSTIRPPVAGADRPARQPSSPGKARWRLRLGAAVTVALITLGVGTILVPRLDISIPSLDLPLPFLRSRTPVIVDAAGAPPWTVEGYGWKYTVVSVERTVSEWQFKQRPSLTITAYVERTDASDFSNMTFRISDQFSGAALEDVPFQGGGDAKPPLHQRSKLVHVVWDADPLASQLSIALHDFYWPDGRDLILRNVPAPSA</sequence>
<dbReference type="RefSeq" id="WP_195133417.1">
    <property type="nucleotide sequence ID" value="NZ_JADLQX010000039.1"/>
</dbReference>
<dbReference type="PANTHER" id="PTHR22576">
    <property type="entry name" value="MUCOSA ASSOCIATED LYMPHOID TISSUE LYMPHOMA TRANSLOCATION PROTEIN 1/PARACASPASE"/>
    <property type="match status" value="1"/>
</dbReference>
<organism evidence="3 4">
    <name type="scientific">Nocardia amamiensis</name>
    <dbReference type="NCBI Taxonomy" id="404578"/>
    <lineage>
        <taxon>Bacteria</taxon>
        <taxon>Bacillati</taxon>
        <taxon>Actinomycetota</taxon>
        <taxon>Actinomycetes</taxon>
        <taxon>Mycobacteriales</taxon>
        <taxon>Nocardiaceae</taxon>
        <taxon>Nocardia</taxon>
    </lineage>
</organism>
<accession>A0ABS0D0P8</accession>
<proteinExistence type="predicted"/>
<evidence type="ECO:0000313" key="4">
    <source>
        <dbReference type="Proteomes" id="UP000702209"/>
    </source>
</evidence>
<evidence type="ECO:0000259" key="2">
    <source>
        <dbReference type="Pfam" id="PF00656"/>
    </source>
</evidence>
<dbReference type="PANTHER" id="PTHR22576:SF37">
    <property type="entry name" value="MUCOSA-ASSOCIATED LYMPHOID TISSUE LYMPHOMA TRANSLOCATION PROTEIN 1"/>
    <property type="match status" value="1"/>
</dbReference>
<feature type="domain" description="Peptidase C14 caspase" evidence="2">
    <location>
        <begin position="11"/>
        <end position="241"/>
    </location>
</feature>
<dbReference type="Pfam" id="PF00656">
    <property type="entry name" value="Peptidase_C14"/>
    <property type="match status" value="1"/>
</dbReference>
<dbReference type="NCBIfam" id="NF047832">
    <property type="entry name" value="caspase_w_EACC1"/>
    <property type="match status" value="1"/>
</dbReference>
<dbReference type="Gene3D" id="3.40.50.1460">
    <property type="match status" value="1"/>
</dbReference>
<dbReference type="SUPFAM" id="SSF52129">
    <property type="entry name" value="Caspase-like"/>
    <property type="match status" value="1"/>
</dbReference>
<protein>
    <submittedName>
        <fullName evidence="3">Caspase family protein</fullName>
    </submittedName>
</protein>
<dbReference type="InterPro" id="IPR011600">
    <property type="entry name" value="Pept_C14_caspase"/>
</dbReference>
<dbReference type="Proteomes" id="UP000702209">
    <property type="component" value="Unassembled WGS sequence"/>
</dbReference>
<comment type="caution">
    <text evidence="3">The sequence shown here is derived from an EMBL/GenBank/DDBJ whole genome shotgun (WGS) entry which is preliminary data.</text>
</comment>
<name>A0ABS0D0P8_9NOCA</name>
<dbReference type="InterPro" id="IPR052039">
    <property type="entry name" value="Caspase-related_regulators"/>
</dbReference>
<feature type="region of interest" description="Disordered" evidence="1">
    <location>
        <begin position="331"/>
        <end position="388"/>
    </location>
</feature>
<reference evidence="3 4" key="1">
    <citation type="submission" date="2020-10" db="EMBL/GenBank/DDBJ databases">
        <title>Identification of Nocardia species via Next-generation sequencing and recognition of intraspecies genetic diversity.</title>
        <authorList>
            <person name="Li P."/>
            <person name="Li P."/>
            <person name="Lu B."/>
        </authorList>
    </citation>
    <scope>NUCLEOTIDE SEQUENCE [LARGE SCALE GENOMIC DNA]</scope>
    <source>
        <strain evidence="3 4">BJ06-0157</strain>
    </source>
</reference>
<gene>
    <name evidence="3" type="ORF">IU459_32520</name>
</gene>
<evidence type="ECO:0000313" key="3">
    <source>
        <dbReference type="EMBL" id="MBF6302231.1"/>
    </source>
</evidence>
<dbReference type="InterPro" id="IPR029030">
    <property type="entry name" value="Caspase-like_dom_sf"/>
</dbReference>
<dbReference type="EMBL" id="JADLQX010000039">
    <property type="protein sequence ID" value="MBF6302231.1"/>
    <property type="molecule type" value="Genomic_DNA"/>
</dbReference>